<dbReference type="Pfam" id="PF08447">
    <property type="entry name" value="PAS_3"/>
    <property type="match status" value="1"/>
</dbReference>
<dbReference type="NCBIfam" id="TIGR00229">
    <property type="entry name" value="sensory_box"/>
    <property type="match status" value="1"/>
</dbReference>
<dbReference type="SUPFAM" id="SSF55785">
    <property type="entry name" value="PYP-like sensor domain (PAS domain)"/>
    <property type="match status" value="3"/>
</dbReference>
<dbReference type="Pfam" id="PF00512">
    <property type="entry name" value="HisKA"/>
    <property type="match status" value="1"/>
</dbReference>
<dbReference type="Pfam" id="PF02518">
    <property type="entry name" value="HATPase_c"/>
    <property type="match status" value="1"/>
</dbReference>
<dbReference type="PROSITE" id="PS50109">
    <property type="entry name" value="HIS_KIN"/>
    <property type="match status" value="1"/>
</dbReference>
<dbReference type="Pfam" id="PF00072">
    <property type="entry name" value="Response_reg"/>
    <property type="match status" value="1"/>
</dbReference>
<dbReference type="InterPro" id="IPR000014">
    <property type="entry name" value="PAS"/>
</dbReference>
<dbReference type="SUPFAM" id="SSF55874">
    <property type="entry name" value="ATPase domain of HSP90 chaperone/DNA topoisomerase II/histidine kinase"/>
    <property type="match status" value="1"/>
</dbReference>
<evidence type="ECO:0000256" key="4">
    <source>
        <dbReference type="PROSITE-ProRule" id="PRU00169"/>
    </source>
</evidence>
<name>A0ABS8JGZ3_9GAMM</name>
<dbReference type="InterPro" id="IPR011006">
    <property type="entry name" value="CheY-like_superfamily"/>
</dbReference>
<dbReference type="Proteomes" id="UP001165293">
    <property type="component" value="Unassembled WGS sequence"/>
</dbReference>
<organism evidence="10 11">
    <name type="scientific">Noviluteimonas lactosilytica</name>
    <dbReference type="NCBI Taxonomy" id="2888523"/>
    <lineage>
        <taxon>Bacteria</taxon>
        <taxon>Pseudomonadati</taxon>
        <taxon>Pseudomonadota</taxon>
        <taxon>Gammaproteobacteria</taxon>
        <taxon>Lysobacterales</taxon>
        <taxon>Lysobacteraceae</taxon>
        <taxon>Noviluteimonas</taxon>
    </lineage>
</organism>
<evidence type="ECO:0000256" key="2">
    <source>
        <dbReference type="ARBA" id="ARBA00012438"/>
    </source>
</evidence>
<dbReference type="SUPFAM" id="SSF52172">
    <property type="entry name" value="CheY-like"/>
    <property type="match status" value="1"/>
</dbReference>
<protein>
    <recommendedName>
        <fullName evidence="2">histidine kinase</fullName>
        <ecNumber evidence="2">2.7.13.3</ecNumber>
    </recommendedName>
</protein>
<proteinExistence type="predicted"/>
<dbReference type="InterPro" id="IPR036097">
    <property type="entry name" value="HisK_dim/P_sf"/>
</dbReference>
<dbReference type="PANTHER" id="PTHR43547">
    <property type="entry name" value="TWO-COMPONENT HISTIDINE KINASE"/>
    <property type="match status" value="1"/>
</dbReference>
<dbReference type="InterPro" id="IPR003594">
    <property type="entry name" value="HATPase_dom"/>
</dbReference>
<dbReference type="InterPro" id="IPR000700">
    <property type="entry name" value="PAS-assoc_C"/>
</dbReference>
<dbReference type="InterPro" id="IPR004358">
    <property type="entry name" value="Sig_transdc_His_kin-like_C"/>
</dbReference>
<dbReference type="SMART" id="SM00388">
    <property type="entry name" value="HisKA"/>
    <property type="match status" value="1"/>
</dbReference>
<dbReference type="InterPro" id="IPR001610">
    <property type="entry name" value="PAC"/>
</dbReference>
<dbReference type="EMBL" id="JAJGAK010000001">
    <property type="protein sequence ID" value="MCC8362815.1"/>
    <property type="molecule type" value="Genomic_DNA"/>
</dbReference>
<evidence type="ECO:0000259" key="9">
    <source>
        <dbReference type="PROSITE" id="PS50113"/>
    </source>
</evidence>
<dbReference type="InterPro" id="IPR036890">
    <property type="entry name" value="HATPase_C_sf"/>
</dbReference>
<dbReference type="InterPro" id="IPR035965">
    <property type="entry name" value="PAS-like_dom_sf"/>
</dbReference>
<comment type="catalytic activity">
    <reaction evidence="1">
        <text>ATP + protein L-histidine = ADP + protein N-phospho-L-histidine.</text>
        <dbReference type="EC" id="2.7.13.3"/>
    </reaction>
</comment>
<dbReference type="SMART" id="SM00091">
    <property type="entry name" value="PAS"/>
    <property type="match status" value="2"/>
</dbReference>
<feature type="domain" description="Response regulatory" evidence="7">
    <location>
        <begin position="657"/>
        <end position="773"/>
    </location>
</feature>
<evidence type="ECO:0000256" key="5">
    <source>
        <dbReference type="SAM" id="MobiDB-lite"/>
    </source>
</evidence>
<evidence type="ECO:0000259" key="7">
    <source>
        <dbReference type="PROSITE" id="PS50110"/>
    </source>
</evidence>
<dbReference type="Gene3D" id="3.30.450.20">
    <property type="entry name" value="PAS domain"/>
    <property type="match status" value="3"/>
</dbReference>
<feature type="region of interest" description="Disordered" evidence="5">
    <location>
        <begin position="1"/>
        <end position="21"/>
    </location>
</feature>
<dbReference type="SUPFAM" id="SSF47384">
    <property type="entry name" value="Homodimeric domain of signal transducing histidine kinase"/>
    <property type="match status" value="1"/>
</dbReference>
<dbReference type="CDD" id="cd00130">
    <property type="entry name" value="PAS"/>
    <property type="match status" value="2"/>
</dbReference>
<evidence type="ECO:0000256" key="1">
    <source>
        <dbReference type="ARBA" id="ARBA00000085"/>
    </source>
</evidence>
<evidence type="ECO:0000313" key="10">
    <source>
        <dbReference type="EMBL" id="MCC8362815.1"/>
    </source>
</evidence>
<dbReference type="SMART" id="SM00387">
    <property type="entry name" value="HATPase_c"/>
    <property type="match status" value="1"/>
</dbReference>
<dbReference type="SMART" id="SM00086">
    <property type="entry name" value="PAC"/>
    <property type="match status" value="1"/>
</dbReference>
<feature type="domain" description="Histidine kinase" evidence="6">
    <location>
        <begin position="414"/>
        <end position="636"/>
    </location>
</feature>
<dbReference type="Pfam" id="PF13188">
    <property type="entry name" value="PAS_8"/>
    <property type="match status" value="1"/>
</dbReference>
<dbReference type="InterPro" id="IPR005467">
    <property type="entry name" value="His_kinase_dom"/>
</dbReference>
<feature type="modified residue" description="4-aspartylphosphate" evidence="4">
    <location>
        <position position="706"/>
    </location>
</feature>
<dbReference type="InterPro" id="IPR003661">
    <property type="entry name" value="HisK_dim/P_dom"/>
</dbReference>
<accession>A0ABS8JGZ3</accession>
<dbReference type="InterPro" id="IPR001789">
    <property type="entry name" value="Sig_transdc_resp-reg_receiver"/>
</dbReference>
<dbReference type="PRINTS" id="PR00344">
    <property type="entry name" value="BCTRLSENSOR"/>
</dbReference>
<feature type="domain" description="PAS" evidence="8">
    <location>
        <begin position="280"/>
        <end position="349"/>
    </location>
</feature>
<dbReference type="CDD" id="cd00082">
    <property type="entry name" value="HisKA"/>
    <property type="match status" value="1"/>
</dbReference>
<dbReference type="Gene3D" id="1.10.287.130">
    <property type="match status" value="1"/>
</dbReference>
<feature type="domain" description="PAC" evidence="9">
    <location>
        <begin position="351"/>
        <end position="403"/>
    </location>
</feature>
<dbReference type="EC" id="2.7.13.3" evidence="2"/>
<dbReference type="CDD" id="cd00075">
    <property type="entry name" value="HATPase"/>
    <property type="match status" value="1"/>
</dbReference>
<dbReference type="PROSITE" id="PS50110">
    <property type="entry name" value="RESPONSE_REGULATORY"/>
    <property type="match status" value="1"/>
</dbReference>
<dbReference type="InterPro" id="IPR013655">
    <property type="entry name" value="PAS_fold_3"/>
</dbReference>
<dbReference type="PANTHER" id="PTHR43547:SF2">
    <property type="entry name" value="HYBRID SIGNAL TRANSDUCTION HISTIDINE KINASE C"/>
    <property type="match status" value="1"/>
</dbReference>
<evidence type="ECO:0000259" key="8">
    <source>
        <dbReference type="PROSITE" id="PS50112"/>
    </source>
</evidence>
<reference evidence="10" key="1">
    <citation type="submission" date="2021-10" db="EMBL/GenBank/DDBJ databases">
        <authorList>
            <person name="Lyu M."/>
            <person name="Wang X."/>
            <person name="Meng X."/>
            <person name="Xu K."/>
        </authorList>
    </citation>
    <scope>NUCLEOTIDE SEQUENCE</scope>
    <source>
        <strain evidence="10">A6</strain>
    </source>
</reference>
<keyword evidence="3 4" id="KW-0597">Phosphoprotein</keyword>
<gene>
    <name evidence="10" type="ORF">LK996_06960</name>
</gene>
<dbReference type="Gene3D" id="3.30.565.10">
    <property type="entry name" value="Histidine kinase-like ATPase, C-terminal domain"/>
    <property type="match status" value="1"/>
</dbReference>
<dbReference type="Gene3D" id="3.40.50.2300">
    <property type="match status" value="1"/>
</dbReference>
<dbReference type="SMART" id="SM00448">
    <property type="entry name" value="REC"/>
    <property type="match status" value="1"/>
</dbReference>
<sequence length="779" mass="86090">MIDEPASPPAHEDPAPQPQSSRWLEIADRADVGLVRIDAGGHVIDINAAAVRLLGRGIDVLRGVDFTTLVALSQRQQVRDALQVVHGGRSSMVIAVRFPQPKGGAPAVLCRFNDVRDFTGILRAYTVTLFALDEGEVPALPANDDNVAPSDRVADDGYRVLFEAIDQGFCVIEVIFEGGEPVDYLFLETNHAFERYTGLVDVVGKSMRELAPSHESHWYRFYGDIVRTHQPAQTLLPAAALGRWYEVHAFPFGTPGSRRVAVLFEDVSARLRTEQALRDSEERFRCLANATPSMLWSATANGDTTWLSERWTEYTGQSEAVSRDQRNRAIHPDDREPTAEAWREALQGDRFETELRLRRHDGEYRWFIVRANPAHDAEGHLIGWYGSTTDIHDLKVAETALREMDRRKDEFLATLAHELRNPLAPLRNCLHILHLVDSGEAGAQVDTERLHAVMDRQVGQLVRLVDDLLEVSRITRGMVPLHIQSVALADVVERAIETSRPLLDAAHHALVVSLPAEPLLLQADPVRLAQVLSNLLNNAAKYTEPGGRIALSARREGEEVVMLVQDNGLGMATDQIERVFDLFHQAEHSLGRAGGGLGIGLTLVRSLVEMHGGVVIARSAGLGQGSEFEVRLKIGQEDVVPMPPRADEPMAPGTRLRLLLVDDNREHTDSLALFMRMQGHTVRTAYDAASALTWQVAFAPDAVLLDLGMPGVDGYEVCRRLRANESGDALVVVAITGWGQVEDRKRSAEAGFDAHLVKPVDPIPLLSLVDSLLRMKRRA</sequence>
<evidence type="ECO:0000256" key="3">
    <source>
        <dbReference type="ARBA" id="ARBA00022553"/>
    </source>
</evidence>
<evidence type="ECO:0000259" key="6">
    <source>
        <dbReference type="PROSITE" id="PS50109"/>
    </source>
</evidence>
<evidence type="ECO:0000313" key="11">
    <source>
        <dbReference type="Proteomes" id="UP001165293"/>
    </source>
</evidence>
<keyword evidence="11" id="KW-1185">Reference proteome</keyword>
<dbReference type="PROSITE" id="PS50112">
    <property type="entry name" value="PAS"/>
    <property type="match status" value="1"/>
</dbReference>
<dbReference type="CDD" id="cd17580">
    <property type="entry name" value="REC_2_DhkD-like"/>
    <property type="match status" value="1"/>
</dbReference>
<dbReference type="RefSeq" id="WP_230526393.1">
    <property type="nucleotide sequence ID" value="NZ_JAJGAK010000001.1"/>
</dbReference>
<comment type="caution">
    <text evidence="10">The sequence shown here is derived from an EMBL/GenBank/DDBJ whole genome shotgun (WGS) entry which is preliminary data.</text>
</comment>
<dbReference type="PROSITE" id="PS50113">
    <property type="entry name" value="PAC"/>
    <property type="match status" value="1"/>
</dbReference>